<evidence type="ECO:0000256" key="1">
    <source>
        <dbReference type="ARBA" id="ARBA00022490"/>
    </source>
</evidence>
<keyword evidence="9" id="KW-1208">Phospholipid metabolism</keyword>
<keyword evidence="3" id="KW-0479">Metal-binding</keyword>
<keyword evidence="6" id="KW-0520">NAD</keyword>
<keyword evidence="5" id="KW-0560">Oxidoreductase</keyword>
<proteinExistence type="predicted"/>
<organism evidence="10">
    <name type="scientific">Pseudothermotoga hypogea</name>
    <dbReference type="NCBI Taxonomy" id="57487"/>
    <lineage>
        <taxon>Bacteria</taxon>
        <taxon>Thermotogati</taxon>
        <taxon>Thermotogota</taxon>
        <taxon>Thermotogae</taxon>
        <taxon>Thermotogales</taxon>
        <taxon>Thermotogaceae</taxon>
        <taxon>Pseudothermotoga</taxon>
    </lineage>
</organism>
<keyword evidence="7" id="KW-0443">Lipid metabolism</keyword>
<dbReference type="Gene3D" id="3.40.50.1970">
    <property type="match status" value="1"/>
</dbReference>
<dbReference type="Pfam" id="PF13685">
    <property type="entry name" value="Fe-ADH_2"/>
    <property type="match status" value="1"/>
</dbReference>
<evidence type="ECO:0000313" key="10">
    <source>
        <dbReference type="EMBL" id="HGZ79205.1"/>
    </source>
</evidence>
<evidence type="ECO:0000256" key="9">
    <source>
        <dbReference type="ARBA" id="ARBA00023264"/>
    </source>
</evidence>
<dbReference type="PANTHER" id="PTHR43616:SF5">
    <property type="entry name" value="GLYCEROL DEHYDROGENASE 1"/>
    <property type="match status" value="1"/>
</dbReference>
<evidence type="ECO:0000256" key="6">
    <source>
        <dbReference type="ARBA" id="ARBA00023027"/>
    </source>
</evidence>
<evidence type="ECO:0000256" key="3">
    <source>
        <dbReference type="ARBA" id="ARBA00022723"/>
    </source>
</evidence>
<dbReference type="GO" id="GO:0016614">
    <property type="term" value="F:oxidoreductase activity, acting on CH-OH group of donors"/>
    <property type="evidence" value="ECO:0007669"/>
    <property type="project" value="InterPro"/>
</dbReference>
<evidence type="ECO:0000256" key="5">
    <source>
        <dbReference type="ARBA" id="ARBA00023002"/>
    </source>
</evidence>
<accession>A0A832I6C5</accession>
<gene>
    <name evidence="10" type="ORF">ENW55_04395</name>
</gene>
<dbReference type="GO" id="GO:0046872">
    <property type="term" value="F:metal ion binding"/>
    <property type="evidence" value="ECO:0007669"/>
    <property type="project" value="UniProtKB-KW"/>
</dbReference>
<dbReference type="GO" id="GO:0008654">
    <property type="term" value="P:phospholipid biosynthetic process"/>
    <property type="evidence" value="ECO:0007669"/>
    <property type="project" value="UniProtKB-KW"/>
</dbReference>
<comment type="caution">
    <text evidence="10">The sequence shown here is derived from an EMBL/GenBank/DDBJ whole genome shotgun (WGS) entry which is preliminary data.</text>
</comment>
<dbReference type="GO" id="GO:0005829">
    <property type="term" value="C:cytosol"/>
    <property type="evidence" value="ECO:0007669"/>
    <property type="project" value="TreeGrafter"/>
</dbReference>
<dbReference type="EMBL" id="DTKQ01000033">
    <property type="protein sequence ID" value="HGZ79205.1"/>
    <property type="molecule type" value="Genomic_DNA"/>
</dbReference>
<dbReference type="AlphaFoldDB" id="A0A832I6C5"/>
<dbReference type="PANTHER" id="PTHR43616">
    <property type="entry name" value="GLYCEROL DEHYDROGENASE"/>
    <property type="match status" value="1"/>
</dbReference>
<reference evidence="10" key="1">
    <citation type="journal article" date="2020" name="mSystems">
        <title>Genome- and Community-Level Interaction Insights into Carbon Utilization and Element Cycling Functions of Hydrothermarchaeota in Hydrothermal Sediment.</title>
        <authorList>
            <person name="Zhou Z."/>
            <person name="Liu Y."/>
            <person name="Xu W."/>
            <person name="Pan J."/>
            <person name="Luo Z.H."/>
            <person name="Li M."/>
        </authorList>
    </citation>
    <scope>NUCLEOTIDE SEQUENCE [LARGE SCALE GENOMIC DNA]</scope>
    <source>
        <strain evidence="10">SpSt-86</strain>
    </source>
</reference>
<keyword evidence="2" id="KW-0444">Lipid biosynthesis</keyword>
<keyword evidence="4" id="KW-0521">NADP</keyword>
<keyword evidence="8" id="KW-0594">Phospholipid biosynthesis</keyword>
<keyword evidence="1" id="KW-0963">Cytoplasm</keyword>
<sequence length="427" mass="48007">MFFRRSCSKVRCILASVIALQKDLKESFKCTCGKVHSVPKIEIVFEDNAFKHIDDFFENATYLVDENTAKLVETPAARTIKLEGSPRVLATMENVEKAMSQIKSDLIVSVGSGSLTDIAKYAAHLAGKSFSCFPTAPSVDGYTSCVAAILVNGEKTTAQAVVPKKVVVDMTILSEAPIDLLRAGIGDIAAKVTARLDWMLSNLLIGEPICEFAWDQLRDELEVVLDDSERVLSRSKEAVLRLMNVLLVSGLNITIVGNSRPASGAEHLISHTLEMYHEAINEIPPFHGLSVAMGTYVTLKAYRVIFEDVRLKRTCLTNEERFRVLSDFFGEEKAKRFMNLYERKIEPKQIDLDHVRRTLKPTYEKFLEKVESALEAIRVEELFASYEPEFITKLILISNTIRERCTVLDLLDQLCLLKDFARKVFEV</sequence>
<evidence type="ECO:0000256" key="7">
    <source>
        <dbReference type="ARBA" id="ARBA00023098"/>
    </source>
</evidence>
<dbReference type="InterPro" id="IPR032837">
    <property type="entry name" value="G1PDH"/>
</dbReference>
<protein>
    <submittedName>
        <fullName evidence="10">Iron-containing alcohol dehydrogenase</fullName>
    </submittedName>
</protein>
<evidence type="ECO:0000256" key="4">
    <source>
        <dbReference type="ARBA" id="ARBA00022857"/>
    </source>
</evidence>
<dbReference type="Gene3D" id="1.20.1090.10">
    <property type="entry name" value="Dehydroquinate synthase-like - alpha domain"/>
    <property type="match status" value="1"/>
</dbReference>
<name>A0A832I6C5_9THEM</name>
<evidence type="ECO:0000256" key="2">
    <source>
        <dbReference type="ARBA" id="ARBA00022516"/>
    </source>
</evidence>
<dbReference type="SUPFAM" id="SSF56796">
    <property type="entry name" value="Dehydroquinate synthase-like"/>
    <property type="match status" value="1"/>
</dbReference>
<dbReference type="InterPro" id="IPR016205">
    <property type="entry name" value="Glycerol_DH"/>
</dbReference>
<evidence type="ECO:0000256" key="8">
    <source>
        <dbReference type="ARBA" id="ARBA00023209"/>
    </source>
</evidence>